<evidence type="ECO:0000313" key="2">
    <source>
        <dbReference type="Proteomes" id="UP000217790"/>
    </source>
</evidence>
<protein>
    <submittedName>
        <fullName evidence="1">Uncharacterized protein</fullName>
    </submittedName>
</protein>
<dbReference type="EMBL" id="KZ293648">
    <property type="protein sequence ID" value="PBK98644.1"/>
    <property type="molecule type" value="Genomic_DNA"/>
</dbReference>
<dbReference type="InParanoid" id="A0A2H3DXQ2"/>
<gene>
    <name evidence="1" type="ORF">ARMGADRAFT_586024</name>
</gene>
<dbReference type="Proteomes" id="UP000217790">
    <property type="component" value="Unassembled WGS sequence"/>
</dbReference>
<name>A0A2H3DXQ2_ARMGA</name>
<accession>A0A2H3DXQ2</accession>
<proteinExistence type="predicted"/>
<dbReference type="AlphaFoldDB" id="A0A2H3DXQ2"/>
<sequence length="82" mass="8991">MRKRGVREVMTCTVGMWVTLAIQPYVPSSPRIIMESRDGQARPTCRSTMNGRRVMYINECGILAGPGDSAIETPMCSGAVLK</sequence>
<reference evidence="2" key="1">
    <citation type="journal article" date="2017" name="Nat. Ecol. Evol.">
        <title>Genome expansion and lineage-specific genetic innovations in the forest pathogenic fungi Armillaria.</title>
        <authorList>
            <person name="Sipos G."/>
            <person name="Prasanna A.N."/>
            <person name="Walter M.C."/>
            <person name="O'Connor E."/>
            <person name="Balint B."/>
            <person name="Krizsan K."/>
            <person name="Kiss B."/>
            <person name="Hess J."/>
            <person name="Varga T."/>
            <person name="Slot J."/>
            <person name="Riley R."/>
            <person name="Boka B."/>
            <person name="Rigling D."/>
            <person name="Barry K."/>
            <person name="Lee J."/>
            <person name="Mihaltcheva S."/>
            <person name="LaButti K."/>
            <person name="Lipzen A."/>
            <person name="Waldron R."/>
            <person name="Moloney N.M."/>
            <person name="Sperisen C."/>
            <person name="Kredics L."/>
            <person name="Vagvoelgyi C."/>
            <person name="Patrignani A."/>
            <person name="Fitzpatrick D."/>
            <person name="Nagy I."/>
            <person name="Doyle S."/>
            <person name="Anderson J.B."/>
            <person name="Grigoriev I.V."/>
            <person name="Gueldener U."/>
            <person name="Muensterkoetter M."/>
            <person name="Nagy L.G."/>
        </authorList>
    </citation>
    <scope>NUCLEOTIDE SEQUENCE [LARGE SCALE GENOMIC DNA]</scope>
    <source>
        <strain evidence="2">Ar21-2</strain>
    </source>
</reference>
<evidence type="ECO:0000313" key="1">
    <source>
        <dbReference type="EMBL" id="PBK98644.1"/>
    </source>
</evidence>
<keyword evidence="2" id="KW-1185">Reference proteome</keyword>
<organism evidence="1 2">
    <name type="scientific">Armillaria gallica</name>
    <name type="common">Bulbous honey fungus</name>
    <name type="synonym">Armillaria bulbosa</name>
    <dbReference type="NCBI Taxonomy" id="47427"/>
    <lineage>
        <taxon>Eukaryota</taxon>
        <taxon>Fungi</taxon>
        <taxon>Dikarya</taxon>
        <taxon>Basidiomycota</taxon>
        <taxon>Agaricomycotina</taxon>
        <taxon>Agaricomycetes</taxon>
        <taxon>Agaricomycetidae</taxon>
        <taxon>Agaricales</taxon>
        <taxon>Marasmiineae</taxon>
        <taxon>Physalacriaceae</taxon>
        <taxon>Armillaria</taxon>
    </lineage>
</organism>